<evidence type="ECO:0000313" key="1">
    <source>
        <dbReference type="EMBL" id="GGX02695.1"/>
    </source>
</evidence>
<organism evidence="1 2">
    <name type="scientific">Aquimarina muelleri</name>
    <dbReference type="NCBI Taxonomy" id="279356"/>
    <lineage>
        <taxon>Bacteria</taxon>
        <taxon>Pseudomonadati</taxon>
        <taxon>Bacteroidota</taxon>
        <taxon>Flavobacteriia</taxon>
        <taxon>Flavobacteriales</taxon>
        <taxon>Flavobacteriaceae</taxon>
        <taxon>Aquimarina</taxon>
    </lineage>
</organism>
<comment type="caution">
    <text evidence="1">The sequence shown here is derived from an EMBL/GenBank/DDBJ whole genome shotgun (WGS) entry which is preliminary data.</text>
</comment>
<sequence length="58" mass="6944">MKTHFTITKGEMKRKTPWITRILLKWGSIYVNAMSKALYPPETKDIESKNDIHRTFYK</sequence>
<accession>A0A918JSL1</accession>
<dbReference type="Proteomes" id="UP000601108">
    <property type="component" value="Unassembled WGS sequence"/>
</dbReference>
<reference evidence="1 2" key="1">
    <citation type="journal article" date="2014" name="Int. J. Syst. Evol. Microbiol.">
        <title>Complete genome sequence of Corynebacterium casei LMG S-19264T (=DSM 44701T), isolated from a smear-ripened cheese.</title>
        <authorList>
            <consortium name="US DOE Joint Genome Institute (JGI-PGF)"/>
            <person name="Walter F."/>
            <person name="Albersmeier A."/>
            <person name="Kalinowski J."/>
            <person name="Ruckert C."/>
        </authorList>
    </citation>
    <scope>NUCLEOTIDE SEQUENCE [LARGE SCALE GENOMIC DNA]</scope>
    <source>
        <strain evidence="1 2">KCTC 12285</strain>
    </source>
</reference>
<keyword evidence="2" id="KW-1185">Reference proteome</keyword>
<name>A0A918JSL1_9FLAO</name>
<dbReference type="EMBL" id="BMWS01000001">
    <property type="protein sequence ID" value="GGX02695.1"/>
    <property type="molecule type" value="Genomic_DNA"/>
</dbReference>
<evidence type="ECO:0000313" key="2">
    <source>
        <dbReference type="Proteomes" id="UP000601108"/>
    </source>
</evidence>
<dbReference type="AlphaFoldDB" id="A0A918JSL1"/>
<gene>
    <name evidence="1" type="ORF">GCM10007384_00530</name>
</gene>
<dbReference type="RefSeq" id="WP_155837874.1">
    <property type="nucleotide sequence ID" value="NZ_BMWS01000001.1"/>
</dbReference>
<proteinExistence type="predicted"/>
<protein>
    <submittedName>
        <fullName evidence="1">Uncharacterized protein</fullName>
    </submittedName>
</protein>